<evidence type="ECO:0000313" key="9">
    <source>
        <dbReference type="Proteomes" id="UP000004208"/>
    </source>
</evidence>
<keyword evidence="9" id="KW-1185">Reference proteome</keyword>
<dbReference type="PANTHER" id="PTHR35007:SF4">
    <property type="entry name" value="CONSERVED TRANSMEMBRANE PROTEIN-RELATED"/>
    <property type="match status" value="1"/>
</dbReference>
<accession>D7WBC0</accession>
<protein>
    <submittedName>
        <fullName evidence="8">Bacterial type II secretion system domain protein F</fullName>
    </submittedName>
</protein>
<name>D7WBC0_9CORY</name>
<dbReference type="EMBL" id="ACLJ02000001">
    <property type="protein sequence ID" value="EFK55151.1"/>
    <property type="molecule type" value="Genomic_DNA"/>
</dbReference>
<feature type="transmembrane region" description="Helical" evidence="6">
    <location>
        <begin position="196"/>
        <end position="221"/>
    </location>
</feature>
<evidence type="ECO:0000256" key="6">
    <source>
        <dbReference type="SAM" id="Phobius"/>
    </source>
</evidence>
<dbReference type="eggNOG" id="COG4965">
    <property type="taxonomic scope" value="Bacteria"/>
</dbReference>
<evidence type="ECO:0000313" key="8">
    <source>
        <dbReference type="EMBL" id="EFK55151.1"/>
    </source>
</evidence>
<gene>
    <name evidence="8" type="ORF">HMPREF0291_10409</name>
</gene>
<evidence type="ECO:0000259" key="7">
    <source>
        <dbReference type="Pfam" id="PF00482"/>
    </source>
</evidence>
<reference evidence="8" key="1">
    <citation type="submission" date="2010-06" db="EMBL/GenBank/DDBJ databases">
        <authorList>
            <person name="Muzny D."/>
            <person name="Qin X."/>
            <person name="Buhay C."/>
            <person name="Dugan-Rocha S."/>
            <person name="Ding Y."/>
            <person name="Chen G."/>
            <person name="Hawes A."/>
            <person name="Holder M."/>
            <person name="Jhangiani S."/>
            <person name="Johnson A."/>
            <person name="Khan Z."/>
            <person name="Li Z."/>
            <person name="Liu W."/>
            <person name="Liu X."/>
            <person name="Perez L."/>
            <person name="Shen H."/>
            <person name="Wang Q."/>
            <person name="Watt J."/>
            <person name="Xi L."/>
            <person name="Xin Y."/>
            <person name="Zhou J."/>
            <person name="Deng J."/>
            <person name="Jiang H."/>
            <person name="Liu Y."/>
            <person name="Qu J."/>
            <person name="Song X.-Z."/>
            <person name="Zhang L."/>
            <person name="Villasana D."/>
            <person name="Johnson A."/>
            <person name="Liu J."/>
            <person name="Liyanage D."/>
            <person name="Lorensuhewa L."/>
            <person name="Robinson T."/>
            <person name="Song A."/>
            <person name="Song B.-B."/>
            <person name="Dinh H."/>
            <person name="Thornton R."/>
            <person name="Coyle M."/>
            <person name="Francisco L."/>
            <person name="Jackson L."/>
            <person name="Javaid M."/>
            <person name="Korchina V."/>
            <person name="Kovar C."/>
            <person name="Mata R."/>
            <person name="Mathew T."/>
            <person name="Ngo R."/>
            <person name="Nguyen L."/>
            <person name="Nguyen N."/>
            <person name="Okwuonu G."/>
            <person name="Ongeri F."/>
            <person name="Pham C."/>
            <person name="Simmons D."/>
            <person name="Wilczek-Boney K."/>
            <person name="Hale W."/>
            <person name="Jakkamsetti A."/>
            <person name="Pham P."/>
            <person name="Ruth R."/>
            <person name="San Lucas F."/>
            <person name="Warren J."/>
            <person name="Zhang J."/>
            <person name="Zhao Z."/>
            <person name="Zhou C."/>
            <person name="Zhu D."/>
            <person name="Lee S."/>
            <person name="Bess C."/>
            <person name="Blankenburg K."/>
            <person name="Forbes L."/>
            <person name="Fu Q."/>
            <person name="Gubbala S."/>
            <person name="Hirani K."/>
            <person name="Jayaseelan J.C."/>
            <person name="Lara F."/>
            <person name="Munidasa M."/>
            <person name="Palculict T."/>
            <person name="Patil S."/>
            <person name="Pu L.-L."/>
            <person name="Saada N."/>
            <person name="Tang L."/>
            <person name="Weissenberger G."/>
            <person name="Zhu Y."/>
            <person name="Hemphill L."/>
            <person name="Shang Y."/>
            <person name="Youmans B."/>
            <person name="Ayvaz T."/>
            <person name="Ross M."/>
            <person name="Santibanez J."/>
            <person name="Aqrawi P."/>
            <person name="Gross S."/>
            <person name="Joshi V."/>
            <person name="Fowler G."/>
            <person name="Nazareth L."/>
            <person name="Reid J."/>
            <person name="Worley K."/>
            <person name="Petrosino J."/>
            <person name="Highlander S."/>
            <person name="Gibbs R."/>
        </authorList>
    </citation>
    <scope>NUCLEOTIDE SEQUENCE [LARGE SCALE GENOMIC DNA]</scope>
    <source>
        <strain evidence="8">ATCC 33030</strain>
    </source>
</reference>
<comment type="subcellular location">
    <subcellularLocation>
        <location evidence="1">Cell membrane</location>
        <topology evidence="1">Multi-pass membrane protein</topology>
    </subcellularLocation>
</comment>
<dbReference type="STRING" id="585529.HMPREF0291_10409"/>
<keyword evidence="5 6" id="KW-0472">Membrane</keyword>
<keyword evidence="4 6" id="KW-1133">Transmembrane helix</keyword>
<dbReference type="AlphaFoldDB" id="D7WBC0"/>
<keyword evidence="2" id="KW-1003">Cell membrane</keyword>
<sequence length="232" mass="22908">MTQAALRPLVGIGGVVAVLAVLATDRATLMLSVCVAGATAIHSVVAARRRRAHHDRAVAAAGYLGHLVAALRAGSSVAEACARAAEQTADNAPADLASELRRVAAHTRSGGSGAAILAASPLPELRDVGVLWGLSAKLGIPVADLLGSARSRLDNAVRHRNATTAALAGPRATAVVLSVLPLAGILMGQAMGARPVALLTGGGLGGLLLLVGTALVCAGFATSQAIIGRAAG</sequence>
<evidence type="ECO:0000256" key="2">
    <source>
        <dbReference type="ARBA" id="ARBA00022475"/>
    </source>
</evidence>
<feature type="transmembrane region" description="Helical" evidence="6">
    <location>
        <begin position="29"/>
        <end position="47"/>
    </location>
</feature>
<dbReference type="PANTHER" id="PTHR35007">
    <property type="entry name" value="INTEGRAL MEMBRANE PROTEIN-RELATED"/>
    <property type="match status" value="1"/>
</dbReference>
<dbReference type="GO" id="GO:0005886">
    <property type="term" value="C:plasma membrane"/>
    <property type="evidence" value="ECO:0007669"/>
    <property type="project" value="UniProtKB-SubCell"/>
</dbReference>
<dbReference type="InterPro" id="IPR018076">
    <property type="entry name" value="T2SS_GspF_dom"/>
</dbReference>
<keyword evidence="3 6" id="KW-0812">Transmembrane</keyword>
<comment type="caution">
    <text evidence="8">The sequence shown here is derived from an EMBL/GenBank/DDBJ whole genome shotgun (WGS) entry which is preliminary data.</text>
</comment>
<organism evidence="8 9">
    <name type="scientific">Corynebacterium genitalium ATCC 33030</name>
    <dbReference type="NCBI Taxonomy" id="585529"/>
    <lineage>
        <taxon>Bacteria</taxon>
        <taxon>Bacillati</taxon>
        <taxon>Actinomycetota</taxon>
        <taxon>Actinomycetes</taxon>
        <taxon>Mycobacteriales</taxon>
        <taxon>Corynebacteriaceae</taxon>
        <taxon>Corynebacterium</taxon>
    </lineage>
</organism>
<feature type="domain" description="Type II secretion system protein GspF" evidence="7">
    <location>
        <begin position="64"/>
        <end position="187"/>
    </location>
</feature>
<evidence type="ECO:0000256" key="3">
    <source>
        <dbReference type="ARBA" id="ARBA00022692"/>
    </source>
</evidence>
<proteinExistence type="predicted"/>
<evidence type="ECO:0000256" key="5">
    <source>
        <dbReference type="ARBA" id="ARBA00023136"/>
    </source>
</evidence>
<evidence type="ECO:0000256" key="1">
    <source>
        <dbReference type="ARBA" id="ARBA00004651"/>
    </source>
</evidence>
<dbReference type="HOGENOM" id="CLU_065779_3_0_11"/>
<feature type="transmembrane region" description="Helical" evidence="6">
    <location>
        <begin position="5"/>
        <end position="23"/>
    </location>
</feature>
<feature type="transmembrane region" description="Helical" evidence="6">
    <location>
        <begin position="168"/>
        <end position="190"/>
    </location>
</feature>
<dbReference type="Proteomes" id="UP000004208">
    <property type="component" value="Unassembled WGS sequence"/>
</dbReference>
<dbReference type="Pfam" id="PF00482">
    <property type="entry name" value="T2SSF"/>
    <property type="match status" value="1"/>
</dbReference>
<evidence type="ECO:0000256" key="4">
    <source>
        <dbReference type="ARBA" id="ARBA00022989"/>
    </source>
</evidence>